<accession>A0ACB7Z1K9</accession>
<organism evidence="1 2">
    <name type="scientific">Vaccinium darrowii</name>
    <dbReference type="NCBI Taxonomy" id="229202"/>
    <lineage>
        <taxon>Eukaryota</taxon>
        <taxon>Viridiplantae</taxon>
        <taxon>Streptophyta</taxon>
        <taxon>Embryophyta</taxon>
        <taxon>Tracheophyta</taxon>
        <taxon>Spermatophyta</taxon>
        <taxon>Magnoliopsida</taxon>
        <taxon>eudicotyledons</taxon>
        <taxon>Gunneridae</taxon>
        <taxon>Pentapetalae</taxon>
        <taxon>asterids</taxon>
        <taxon>Ericales</taxon>
        <taxon>Ericaceae</taxon>
        <taxon>Vaccinioideae</taxon>
        <taxon>Vaccinieae</taxon>
        <taxon>Vaccinium</taxon>
    </lineage>
</organism>
<keyword evidence="2" id="KW-1185">Reference proteome</keyword>
<name>A0ACB7Z1K9_9ERIC</name>
<reference evidence="1 2" key="1">
    <citation type="journal article" date="2021" name="Hortic Res">
        <title>High-quality reference genome and annotation aids understanding of berry development for evergreen blueberry (Vaccinium darrowii).</title>
        <authorList>
            <person name="Yu J."/>
            <person name="Hulse-Kemp A.M."/>
            <person name="Babiker E."/>
            <person name="Staton M."/>
        </authorList>
    </citation>
    <scope>NUCLEOTIDE SEQUENCE [LARGE SCALE GENOMIC DNA]</scope>
    <source>
        <strain evidence="2">cv. NJ 8807/NJ 8810</strain>
        <tissue evidence="1">Young leaf</tissue>
    </source>
</reference>
<dbReference type="Proteomes" id="UP000828048">
    <property type="component" value="Chromosome 4"/>
</dbReference>
<comment type="caution">
    <text evidence="1">The sequence shown here is derived from an EMBL/GenBank/DDBJ whole genome shotgun (WGS) entry which is preliminary data.</text>
</comment>
<proteinExistence type="predicted"/>
<evidence type="ECO:0000313" key="2">
    <source>
        <dbReference type="Proteomes" id="UP000828048"/>
    </source>
</evidence>
<protein>
    <submittedName>
        <fullName evidence="1">Uncharacterized protein</fullName>
    </submittedName>
</protein>
<sequence>MIARLFLVFLFIQSTYGKKHTTINNSSHPWLTLSGQRPVVIARGGYSGVFLESSDMANSMAVSMSLDDVIIYCSLQMSKDGQGYCLSNLNLANTTNIANILPDAQKSYVVDGQPMQGYFAVDYTADQLYNVSLLQSEFSRPDVFDSMCIPISPVEEVAKSKPPGFWLNVPYSSFYAQHKLDTALYVQDILKTTAINYVSSPEIGFLKSLNGKVKTTQLIFMFNEATAVEPTTNQTYASLLEDLASIKLFASGILVPKEYIFPINDQLYLEPPTTLVLDAHKQGLKVFAYSFANDYVASYNYSYDPTAEYLQFIDNSQFAVDGFLTDFPSTASEAIECLAYNKNASRLVKGKPLVISHNGASGVYPGSTDLAYQQAVDDGADVIDCSVQMSKDGVAFCSDSADLASATTAMATFLSRAATIPEIQSAKGIFSFDLSWSEIQTLQRKLLKTSSNLVPNIKSLIASPFSNGPDMLRNPANKSKGKLVTLADFLEFSQQEKVLGILISIKNAAYLASNKGLSVTDAVATALTNASFDKQSTQKVLIQSEDSAVLSKFSNVLSYEKVLLIEEEVSDIPKAAVDELKKFAGAVNLRRASIIQVPNFFTSASTGIAEKMHEANISVYVSVFRNEFVSIPFDYFSDPILELATYILAPFGVDGVVTDYPSTATAYLRSPCSNPDPNVQLDYPIYPVQPGAMIKSLSGVGGSLGLPPAAAPAPTLTVADVVDPPLPPVSNSSSTTNVSASTTPNAAPAADAPPPSKNSETSNVANMGVNLIALLVVSLLSVVC</sequence>
<dbReference type="EMBL" id="CM037154">
    <property type="protein sequence ID" value="KAH7859564.1"/>
    <property type="molecule type" value="Genomic_DNA"/>
</dbReference>
<gene>
    <name evidence="1" type="ORF">Vadar_002629</name>
</gene>
<evidence type="ECO:0000313" key="1">
    <source>
        <dbReference type="EMBL" id="KAH7859564.1"/>
    </source>
</evidence>